<feature type="region of interest" description="Disordered" evidence="1">
    <location>
        <begin position="1"/>
        <end position="58"/>
    </location>
</feature>
<name>A0AAV2G6T1_9ROSI</name>
<evidence type="ECO:0000256" key="1">
    <source>
        <dbReference type="SAM" id="MobiDB-lite"/>
    </source>
</evidence>
<protein>
    <submittedName>
        <fullName evidence="2">Uncharacterized protein</fullName>
    </submittedName>
</protein>
<evidence type="ECO:0000313" key="2">
    <source>
        <dbReference type="EMBL" id="CAL1406398.1"/>
    </source>
</evidence>
<feature type="region of interest" description="Disordered" evidence="1">
    <location>
        <begin position="97"/>
        <end position="125"/>
    </location>
</feature>
<keyword evidence="3" id="KW-1185">Reference proteome</keyword>
<dbReference type="Proteomes" id="UP001497516">
    <property type="component" value="Chromosome 8"/>
</dbReference>
<accession>A0AAV2G6T1</accession>
<sequence>MLLSWSPVATPGPGSSTHPIQSPKQSKKRVPKPTISLPSDLLLQIPNPSAPVVSQRPKVGHHSEVLLHVVLQLTQTVKRRCGKISFNYGSRTVSTRIGKTKHDDVKGQPGTHFGRANRPGPPDFDWVEAGLTNLG</sequence>
<evidence type="ECO:0000313" key="3">
    <source>
        <dbReference type="Proteomes" id="UP001497516"/>
    </source>
</evidence>
<proteinExistence type="predicted"/>
<dbReference type="EMBL" id="OZ034821">
    <property type="protein sequence ID" value="CAL1406398.1"/>
    <property type="molecule type" value="Genomic_DNA"/>
</dbReference>
<feature type="compositionally biased region" description="Polar residues" evidence="1">
    <location>
        <begin position="13"/>
        <end position="24"/>
    </location>
</feature>
<gene>
    <name evidence="2" type="ORF">LTRI10_LOCUS46126</name>
</gene>
<reference evidence="2 3" key="1">
    <citation type="submission" date="2024-04" db="EMBL/GenBank/DDBJ databases">
        <authorList>
            <person name="Fracassetti M."/>
        </authorList>
    </citation>
    <scope>NUCLEOTIDE SEQUENCE [LARGE SCALE GENOMIC DNA]</scope>
</reference>
<organism evidence="2 3">
    <name type="scientific">Linum trigynum</name>
    <dbReference type="NCBI Taxonomy" id="586398"/>
    <lineage>
        <taxon>Eukaryota</taxon>
        <taxon>Viridiplantae</taxon>
        <taxon>Streptophyta</taxon>
        <taxon>Embryophyta</taxon>
        <taxon>Tracheophyta</taxon>
        <taxon>Spermatophyta</taxon>
        <taxon>Magnoliopsida</taxon>
        <taxon>eudicotyledons</taxon>
        <taxon>Gunneridae</taxon>
        <taxon>Pentapetalae</taxon>
        <taxon>rosids</taxon>
        <taxon>fabids</taxon>
        <taxon>Malpighiales</taxon>
        <taxon>Linaceae</taxon>
        <taxon>Linum</taxon>
    </lineage>
</organism>
<dbReference type="AlphaFoldDB" id="A0AAV2G6T1"/>